<protein>
    <submittedName>
        <fullName evidence="1">Uncharacterized protein</fullName>
    </submittedName>
</protein>
<reference evidence="2" key="1">
    <citation type="submission" date="2014-09" db="EMBL/GenBank/DDBJ databases">
        <authorList>
            <person name="Mudge J."/>
            <person name="Ramaraj T."/>
            <person name="Lindquist I.E."/>
            <person name="Bharti A.K."/>
            <person name="Sundararajan A."/>
            <person name="Cameron C.T."/>
            <person name="Woodward J.E."/>
            <person name="May G.D."/>
            <person name="Brubaker C."/>
            <person name="Broadhvest J."/>
            <person name="Wilkins T.A."/>
        </authorList>
    </citation>
    <scope>NUCLEOTIDE SEQUENCE</scope>
    <source>
        <strain evidence="2">cv. AKA8401</strain>
    </source>
</reference>
<proteinExistence type="predicted"/>
<keyword evidence="2" id="KW-1185">Reference proteome</keyword>
<evidence type="ECO:0000313" key="2">
    <source>
        <dbReference type="Proteomes" id="UP000032142"/>
    </source>
</evidence>
<sequence>MWRPSGPIHMMDIENGYFLIVIRLSLKDRGLFSANI</sequence>
<dbReference type="Proteomes" id="UP000032142">
    <property type="component" value="Unassembled WGS sequence"/>
</dbReference>
<organism evidence="1 2">
    <name type="scientific">Gossypium arboreum</name>
    <name type="common">Tree cotton</name>
    <name type="synonym">Gossypium nanking</name>
    <dbReference type="NCBI Taxonomy" id="29729"/>
    <lineage>
        <taxon>Eukaryota</taxon>
        <taxon>Viridiplantae</taxon>
        <taxon>Streptophyta</taxon>
        <taxon>Embryophyta</taxon>
        <taxon>Tracheophyta</taxon>
        <taxon>Spermatophyta</taxon>
        <taxon>Magnoliopsida</taxon>
        <taxon>eudicotyledons</taxon>
        <taxon>Gunneridae</taxon>
        <taxon>Pentapetalae</taxon>
        <taxon>rosids</taxon>
        <taxon>malvids</taxon>
        <taxon>Malvales</taxon>
        <taxon>Malvaceae</taxon>
        <taxon>Malvoideae</taxon>
        <taxon>Gossypium</taxon>
    </lineage>
</organism>
<name>A0A0B0NAJ7_GOSAR</name>
<accession>A0A0B0NAJ7</accession>
<comment type="caution">
    <text evidence="1">The sequence shown here is derived from an EMBL/GenBank/DDBJ whole genome shotgun (WGS) entry which is preliminary data.</text>
</comment>
<dbReference type="AlphaFoldDB" id="A0A0B0NAJ7"/>
<evidence type="ECO:0000313" key="1">
    <source>
        <dbReference type="EMBL" id="KHG08106.1"/>
    </source>
</evidence>
<gene>
    <name evidence="1" type="ORF">F383_35361</name>
</gene>
<dbReference type="EMBL" id="JRRC01489112">
    <property type="protein sequence ID" value="KHG08106.1"/>
    <property type="molecule type" value="Genomic_DNA"/>
</dbReference>